<name>A0AAD8JE99_9APIA</name>
<sequence length="183" mass="21973">MRAEWTYETAFEKGRKREAFLNRCVKKFRHYYYYPNGFTKGEANSVVREHLRRTMKQSMFTMKKNATKEVDEAFKKGENKKRHHFKPHFLEEDAWMGCCDYWETEGHEKMSKINTENRKHLTFPHASGAMTFEQRRSAKEEETGEVMSELELFNIVYTKKHAELMHIKVCCTNSLYHQNIKVK</sequence>
<dbReference type="EMBL" id="JAUIZM010000001">
    <property type="protein sequence ID" value="KAK1401503.1"/>
    <property type="molecule type" value="Genomic_DNA"/>
</dbReference>
<proteinExistence type="predicted"/>
<accession>A0AAD8JE99</accession>
<evidence type="ECO:0000313" key="1">
    <source>
        <dbReference type="EMBL" id="KAK1401503.1"/>
    </source>
</evidence>
<gene>
    <name evidence="1" type="ORF">POM88_001108</name>
</gene>
<keyword evidence="2" id="KW-1185">Reference proteome</keyword>
<evidence type="ECO:0000313" key="2">
    <source>
        <dbReference type="Proteomes" id="UP001237642"/>
    </source>
</evidence>
<comment type="caution">
    <text evidence="1">The sequence shown here is derived from an EMBL/GenBank/DDBJ whole genome shotgun (WGS) entry which is preliminary data.</text>
</comment>
<dbReference type="InterPro" id="IPR004252">
    <property type="entry name" value="Probable_transposase_24"/>
</dbReference>
<organism evidence="1 2">
    <name type="scientific">Heracleum sosnowskyi</name>
    <dbReference type="NCBI Taxonomy" id="360622"/>
    <lineage>
        <taxon>Eukaryota</taxon>
        <taxon>Viridiplantae</taxon>
        <taxon>Streptophyta</taxon>
        <taxon>Embryophyta</taxon>
        <taxon>Tracheophyta</taxon>
        <taxon>Spermatophyta</taxon>
        <taxon>Magnoliopsida</taxon>
        <taxon>eudicotyledons</taxon>
        <taxon>Gunneridae</taxon>
        <taxon>Pentapetalae</taxon>
        <taxon>asterids</taxon>
        <taxon>campanulids</taxon>
        <taxon>Apiales</taxon>
        <taxon>Apiaceae</taxon>
        <taxon>Apioideae</taxon>
        <taxon>apioid superclade</taxon>
        <taxon>Tordylieae</taxon>
        <taxon>Tordyliinae</taxon>
        <taxon>Heracleum</taxon>
    </lineage>
</organism>
<dbReference type="Pfam" id="PF03004">
    <property type="entry name" value="Transposase_24"/>
    <property type="match status" value="1"/>
</dbReference>
<dbReference type="Proteomes" id="UP001237642">
    <property type="component" value="Unassembled WGS sequence"/>
</dbReference>
<reference evidence="1" key="1">
    <citation type="submission" date="2023-02" db="EMBL/GenBank/DDBJ databases">
        <title>Genome of toxic invasive species Heracleum sosnowskyi carries increased number of genes despite the absence of recent whole-genome duplications.</title>
        <authorList>
            <person name="Schelkunov M."/>
            <person name="Shtratnikova V."/>
            <person name="Makarenko M."/>
            <person name="Klepikova A."/>
            <person name="Omelchenko D."/>
            <person name="Novikova G."/>
            <person name="Obukhova E."/>
            <person name="Bogdanov V."/>
            <person name="Penin A."/>
            <person name="Logacheva M."/>
        </authorList>
    </citation>
    <scope>NUCLEOTIDE SEQUENCE</scope>
    <source>
        <strain evidence="1">Hsosn_3</strain>
        <tissue evidence="1">Leaf</tissue>
    </source>
</reference>
<protein>
    <submittedName>
        <fullName evidence="1">Uncharacterized protein</fullName>
    </submittedName>
</protein>
<dbReference type="AlphaFoldDB" id="A0AAD8JE99"/>
<reference evidence="1" key="2">
    <citation type="submission" date="2023-05" db="EMBL/GenBank/DDBJ databases">
        <authorList>
            <person name="Schelkunov M.I."/>
        </authorList>
    </citation>
    <scope>NUCLEOTIDE SEQUENCE</scope>
    <source>
        <strain evidence="1">Hsosn_3</strain>
        <tissue evidence="1">Leaf</tissue>
    </source>
</reference>